<organism evidence="6 7">
    <name type="scientific">Deinococcus oregonensis</name>
    <dbReference type="NCBI Taxonomy" id="1805970"/>
    <lineage>
        <taxon>Bacteria</taxon>
        <taxon>Thermotogati</taxon>
        <taxon>Deinococcota</taxon>
        <taxon>Deinococci</taxon>
        <taxon>Deinococcales</taxon>
        <taxon>Deinococcaceae</taxon>
        <taxon>Deinococcus</taxon>
    </lineage>
</organism>
<dbReference type="SUPFAM" id="SSF103473">
    <property type="entry name" value="MFS general substrate transporter"/>
    <property type="match status" value="1"/>
</dbReference>
<dbReference type="PANTHER" id="PTHR23121:SF9">
    <property type="entry name" value="SODIUM-DEPENDENT GLUCOSE TRANSPORTER 1"/>
    <property type="match status" value="1"/>
</dbReference>
<sequence length="384" mass="39148">MTAEAAPKVVSSSAAVIGALAFMLMGGVQALYGPSLTGFSQYFGVPISTAGLVISLHSLGALIGVLSTLPLSGHHLVRYRTGGAVGLLAAGALTLGLTTVWPVALLGTLIIGVGYGILTVGLNSLFAVGFGKRGPAMVNLLNAVFGIGAILGPLLVGKASGDVRWPFLLLALGTGLLTPFAFFVDDRLPVPRGTQEASTDQSKGLLVGFLLLLALVVGLEASSSGWNATYLVALGYTPATAASFASLFYLVFTVSRLVAVPLSLRLSPFTLVAASLGLATVFLLVAQVSALAPYMLAMLGGSVALLFPNTFTWLTQTLPAARSGTALMIAGALLGGTLLPALIGQAVAAFGERVLPNAMLALAVLALALAVQLRTKWRALKVHG</sequence>
<dbReference type="Proteomes" id="UP001589733">
    <property type="component" value="Unassembled WGS sequence"/>
</dbReference>
<feature type="transmembrane region" description="Helical" evidence="4">
    <location>
        <begin position="205"/>
        <end position="222"/>
    </location>
</feature>
<evidence type="ECO:0000256" key="1">
    <source>
        <dbReference type="ARBA" id="ARBA00022692"/>
    </source>
</evidence>
<name>A0ABV6B3X8_9DEIO</name>
<keyword evidence="1 4" id="KW-0812">Transmembrane</keyword>
<accession>A0ABV6B3X8</accession>
<dbReference type="InterPro" id="IPR020846">
    <property type="entry name" value="MFS_dom"/>
</dbReference>
<feature type="transmembrane region" description="Helical" evidence="4">
    <location>
        <begin position="52"/>
        <end position="71"/>
    </location>
</feature>
<evidence type="ECO:0000256" key="2">
    <source>
        <dbReference type="ARBA" id="ARBA00022989"/>
    </source>
</evidence>
<feature type="transmembrane region" description="Helical" evidence="4">
    <location>
        <begin position="12"/>
        <end position="32"/>
    </location>
</feature>
<feature type="transmembrane region" description="Helical" evidence="4">
    <location>
        <begin position="291"/>
        <end position="314"/>
    </location>
</feature>
<feature type="transmembrane region" description="Helical" evidence="4">
    <location>
        <begin position="140"/>
        <end position="159"/>
    </location>
</feature>
<proteinExistence type="predicted"/>
<keyword evidence="2 4" id="KW-1133">Transmembrane helix</keyword>
<comment type="caution">
    <text evidence="6">The sequence shown here is derived from an EMBL/GenBank/DDBJ whole genome shotgun (WGS) entry which is preliminary data.</text>
</comment>
<dbReference type="RefSeq" id="WP_380011335.1">
    <property type="nucleotide sequence ID" value="NZ_JBHLYR010000045.1"/>
</dbReference>
<dbReference type="Pfam" id="PF07690">
    <property type="entry name" value="MFS_1"/>
    <property type="match status" value="1"/>
</dbReference>
<protein>
    <submittedName>
        <fullName evidence="6">Sugar MFS transporter</fullName>
    </submittedName>
</protein>
<keyword evidence="7" id="KW-1185">Reference proteome</keyword>
<dbReference type="PANTHER" id="PTHR23121">
    <property type="entry name" value="SODIUM-DEPENDENT GLUCOSE TRANSPORTER 1"/>
    <property type="match status" value="1"/>
</dbReference>
<evidence type="ECO:0000259" key="5">
    <source>
        <dbReference type="PROSITE" id="PS50850"/>
    </source>
</evidence>
<dbReference type="InterPro" id="IPR036259">
    <property type="entry name" value="MFS_trans_sf"/>
</dbReference>
<evidence type="ECO:0000256" key="4">
    <source>
        <dbReference type="SAM" id="Phobius"/>
    </source>
</evidence>
<dbReference type="InterPro" id="IPR011701">
    <property type="entry name" value="MFS"/>
</dbReference>
<dbReference type="PROSITE" id="PS50850">
    <property type="entry name" value="MFS"/>
    <property type="match status" value="1"/>
</dbReference>
<feature type="domain" description="Major facilitator superfamily (MFS) profile" evidence="5">
    <location>
        <begin position="14"/>
        <end position="376"/>
    </location>
</feature>
<feature type="transmembrane region" description="Helical" evidence="4">
    <location>
        <begin position="264"/>
        <end position="285"/>
    </location>
</feature>
<dbReference type="Gene3D" id="1.20.1250.20">
    <property type="entry name" value="MFS general substrate transporter like domains"/>
    <property type="match status" value="2"/>
</dbReference>
<feature type="transmembrane region" description="Helical" evidence="4">
    <location>
        <begin position="109"/>
        <end position="128"/>
    </location>
</feature>
<feature type="transmembrane region" description="Helical" evidence="4">
    <location>
        <begin position="354"/>
        <end position="373"/>
    </location>
</feature>
<evidence type="ECO:0000256" key="3">
    <source>
        <dbReference type="ARBA" id="ARBA00023136"/>
    </source>
</evidence>
<feature type="transmembrane region" description="Helical" evidence="4">
    <location>
        <begin position="326"/>
        <end position="348"/>
    </location>
</feature>
<reference evidence="6 7" key="1">
    <citation type="submission" date="2024-09" db="EMBL/GenBank/DDBJ databases">
        <authorList>
            <person name="Sun Q."/>
            <person name="Mori K."/>
        </authorList>
    </citation>
    <scope>NUCLEOTIDE SEQUENCE [LARGE SCALE GENOMIC DNA]</scope>
    <source>
        <strain evidence="6 7">JCM 13503</strain>
    </source>
</reference>
<gene>
    <name evidence="6" type="ORF">ACFFLM_14230</name>
</gene>
<evidence type="ECO:0000313" key="6">
    <source>
        <dbReference type="EMBL" id="MFB9993126.1"/>
    </source>
</evidence>
<feature type="transmembrane region" description="Helical" evidence="4">
    <location>
        <begin position="83"/>
        <end position="103"/>
    </location>
</feature>
<dbReference type="EMBL" id="JBHLYR010000045">
    <property type="protein sequence ID" value="MFB9993126.1"/>
    <property type="molecule type" value="Genomic_DNA"/>
</dbReference>
<feature type="transmembrane region" description="Helical" evidence="4">
    <location>
        <begin position="165"/>
        <end position="184"/>
    </location>
</feature>
<feature type="transmembrane region" description="Helical" evidence="4">
    <location>
        <begin position="228"/>
        <end position="252"/>
    </location>
</feature>
<keyword evidence="3 4" id="KW-0472">Membrane</keyword>
<evidence type="ECO:0000313" key="7">
    <source>
        <dbReference type="Proteomes" id="UP001589733"/>
    </source>
</evidence>